<keyword evidence="19" id="KW-1185">Reference proteome</keyword>
<feature type="transmembrane region" description="Helical" evidence="12">
    <location>
        <begin position="429"/>
        <end position="447"/>
    </location>
</feature>
<keyword evidence="8 12" id="KW-0472">Membrane</keyword>
<feature type="transmembrane region" description="Helical" evidence="12">
    <location>
        <begin position="616"/>
        <end position="635"/>
    </location>
</feature>
<feature type="transmembrane region" description="Helical" evidence="12">
    <location>
        <begin position="1787"/>
        <end position="1812"/>
    </location>
</feature>
<dbReference type="InterPro" id="IPR027272">
    <property type="entry name" value="Piezo"/>
</dbReference>
<feature type="transmembrane region" description="Helical" evidence="12">
    <location>
        <begin position="168"/>
        <end position="187"/>
    </location>
</feature>
<evidence type="ECO:0000256" key="3">
    <source>
        <dbReference type="ARBA" id="ARBA00022448"/>
    </source>
</evidence>
<evidence type="ECO:0000256" key="4">
    <source>
        <dbReference type="ARBA" id="ARBA00022475"/>
    </source>
</evidence>
<evidence type="ECO:0000259" key="17">
    <source>
        <dbReference type="Pfam" id="PF24874"/>
    </source>
</evidence>
<feature type="transmembrane region" description="Helical" evidence="12">
    <location>
        <begin position="193"/>
        <end position="209"/>
    </location>
</feature>
<feature type="transmembrane region" description="Helical" evidence="12">
    <location>
        <begin position="1229"/>
        <end position="1253"/>
    </location>
</feature>
<dbReference type="GO" id="GO:0008381">
    <property type="term" value="F:mechanosensitive monoatomic ion channel activity"/>
    <property type="evidence" value="ECO:0007669"/>
    <property type="project" value="InterPro"/>
</dbReference>
<reference evidence="18" key="3">
    <citation type="submission" date="2025-09" db="UniProtKB">
        <authorList>
            <consortium name="Ensembl"/>
        </authorList>
    </citation>
    <scope>IDENTIFICATION</scope>
</reference>
<feature type="transmembrane region" description="Helical" evidence="12">
    <location>
        <begin position="2161"/>
        <end position="2182"/>
    </location>
</feature>
<feature type="transmembrane region" description="Helical" evidence="12">
    <location>
        <begin position="886"/>
        <end position="905"/>
    </location>
</feature>
<keyword evidence="6 12" id="KW-1133">Transmembrane helix</keyword>
<accession>I3KQ50</accession>
<feature type="region of interest" description="Disordered" evidence="11">
    <location>
        <begin position="1384"/>
        <end position="1414"/>
    </location>
</feature>
<evidence type="ECO:0000256" key="1">
    <source>
        <dbReference type="ARBA" id="ARBA00004651"/>
    </source>
</evidence>
<feature type="transmembrane region" description="Helical" evidence="12">
    <location>
        <begin position="282"/>
        <end position="306"/>
    </location>
</feature>
<dbReference type="eggNOG" id="KOG1893">
    <property type="taxonomic scope" value="Eukaryota"/>
</dbReference>
<feature type="domain" description="Piezo transmembrane helical unit" evidence="15">
    <location>
        <begin position="1779"/>
        <end position="1892"/>
    </location>
</feature>
<feature type="transmembrane region" description="Helical" evidence="12">
    <location>
        <begin position="1169"/>
        <end position="1188"/>
    </location>
</feature>
<feature type="domain" description="Piezo THU9 and anchor" evidence="17">
    <location>
        <begin position="2020"/>
        <end position="2256"/>
    </location>
</feature>
<dbReference type="Ensembl" id="ENSONIT00000023265.2">
    <property type="protein sequence ID" value="ENSONIP00000023245.2"/>
    <property type="gene ID" value="ENSONIG00000018464.2"/>
</dbReference>
<reference evidence="18" key="2">
    <citation type="submission" date="2025-08" db="UniProtKB">
        <authorList>
            <consortium name="Ensembl"/>
        </authorList>
    </citation>
    <scope>IDENTIFICATION</scope>
</reference>
<gene>
    <name evidence="18" type="primary">PIEZO2</name>
</gene>
<evidence type="ECO:0000256" key="11">
    <source>
        <dbReference type="SAM" id="MobiDB-lite"/>
    </source>
</evidence>
<feature type="transmembrane region" description="Helical" evidence="12">
    <location>
        <begin position="406"/>
        <end position="423"/>
    </location>
</feature>
<feature type="coiled-coil region" evidence="10">
    <location>
        <begin position="1342"/>
        <end position="1376"/>
    </location>
</feature>
<dbReference type="InterPro" id="IPR031334">
    <property type="entry name" value="Piezo_cap_dom"/>
</dbReference>
<feature type="transmembrane region" description="Helical" evidence="12">
    <location>
        <begin position="495"/>
        <end position="513"/>
    </location>
</feature>
<dbReference type="HOGENOM" id="CLU_000512_0_0_1"/>
<keyword evidence="7" id="KW-0406">Ion transport</keyword>
<evidence type="ECO:0000256" key="12">
    <source>
        <dbReference type="SAM" id="Phobius"/>
    </source>
</evidence>
<evidence type="ECO:0000259" key="13">
    <source>
        <dbReference type="Pfam" id="PF12166"/>
    </source>
</evidence>
<protein>
    <submittedName>
        <fullName evidence="18">Piezo type mechanosensitive ion channel component 2</fullName>
    </submittedName>
</protein>
<dbReference type="InterPro" id="IPR056769">
    <property type="entry name" value="Piezo_TM1-24"/>
</dbReference>
<keyword evidence="5 12" id="KW-0812">Transmembrane</keyword>
<dbReference type="PANTHER" id="PTHR47049">
    <property type="entry name" value="PIEZO-TYPE MECHANOSENSITIVE ION CHANNEL HOMOLOG"/>
    <property type="match status" value="1"/>
</dbReference>
<dbReference type="PANTHER" id="PTHR47049:SF6">
    <property type="entry name" value="PIEZO-TYPE MECHANOSENSITIVE ION CHANNEL COMPONENT"/>
    <property type="match status" value="1"/>
</dbReference>
<evidence type="ECO:0000259" key="14">
    <source>
        <dbReference type="Pfam" id="PF15917"/>
    </source>
</evidence>
<feature type="transmembrane region" description="Helical" evidence="12">
    <location>
        <begin position="2092"/>
        <end position="2110"/>
    </location>
</feature>
<evidence type="ECO:0000256" key="5">
    <source>
        <dbReference type="ARBA" id="ARBA00022692"/>
    </source>
</evidence>
<keyword evidence="10" id="KW-0175">Coiled coil</keyword>
<feature type="transmembrane region" description="Helical" evidence="12">
    <location>
        <begin position="647"/>
        <end position="666"/>
    </location>
</feature>
<evidence type="ECO:0000313" key="18">
    <source>
        <dbReference type="Ensembl" id="ENSONIP00000023245.2"/>
    </source>
</evidence>
<feature type="domain" description="Piezo TM25-28" evidence="14">
    <location>
        <begin position="1148"/>
        <end position="1480"/>
    </location>
</feature>
<feature type="compositionally biased region" description="Polar residues" evidence="11">
    <location>
        <begin position="1952"/>
        <end position="1970"/>
    </location>
</feature>
<feature type="transmembrane region" description="Helical" evidence="12">
    <location>
        <begin position="2234"/>
        <end position="2258"/>
    </location>
</feature>
<feature type="compositionally biased region" description="Acidic residues" evidence="11">
    <location>
        <begin position="113"/>
        <end position="142"/>
    </location>
</feature>
<feature type="transmembrane region" description="Helical" evidence="12">
    <location>
        <begin position="1194"/>
        <end position="1217"/>
    </location>
</feature>
<keyword evidence="9" id="KW-0407">Ion channel</keyword>
<reference evidence="19" key="1">
    <citation type="submission" date="2012-01" db="EMBL/GenBank/DDBJ databases">
        <title>The Genome Sequence of Oreochromis niloticus (Nile Tilapia).</title>
        <authorList>
            <consortium name="Broad Institute Genome Assembly Team"/>
            <consortium name="Broad Institute Sequencing Platform"/>
            <person name="Di Palma F."/>
            <person name="Johnson J."/>
            <person name="Lander E.S."/>
            <person name="Lindblad-Toh K."/>
        </authorList>
    </citation>
    <scope>NUCLEOTIDE SEQUENCE [LARGE SCALE GENOMIC DNA]</scope>
</reference>
<evidence type="ECO:0000256" key="2">
    <source>
        <dbReference type="ARBA" id="ARBA00007821"/>
    </source>
</evidence>
<feature type="transmembrane region" description="Helical" evidence="12">
    <location>
        <begin position="2122"/>
        <end position="2140"/>
    </location>
</feature>
<feature type="transmembrane region" description="Helical" evidence="12">
    <location>
        <begin position="838"/>
        <end position="856"/>
    </location>
</feature>
<organism evidence="18 19">
    <name type="scientific">Oreochromis niloticus</name>
    <name type="common">Nile tilapia</name>
    <name type="synonym">Tilapia nilotica</name>
    <dbReference type="NCBI Taxonomy" id="8128"/>
    <lineage>
        <taxon>Eukaryota</taxon>
        <taxon>Metazoa</taxon>
        <taxon>Chordata</taxon>
        <taxon>Craniata</taxon>
        <taxon>Vertebrata</taxon>
        <taxon>Euteleostomi</taxon>
        <taxon>Actinopterygii</taxon>
        <taxon>Neopterygii</taxon>
        <taxon>Teleostei</taxon>
        <taxon>Neoteleostei</taxon>
        <taxon>Acanthomorphata</taxon>
        <taxon>Ovalentaria</taxon>
        <taxon>Cichlomorphae</taxon>
        <taxon>Cichliformes</taxon>
        <taxon>Cichlidae</taxon>
        <taxon>African cichlids</taxon>
        <taxon>Pseudocrenilabrinae</taxon>
        <taxon>Oreochromini</taxon>
        <taxon>Oreochromis</taxon>
    </lineage>
</organism>
<feature type="transmembrane region" description="Helical" evidence="12">
    <location>
        <begin position="216"/>
        <end position="239"/>
    </location>
</feature>
<evidence type="ECO:0000256" key="8">
    <source>
        <dbReference type="ARBA" id="ARBA00023136"/>
    </source>
</evidence>
<feature type="transmembrane region" description="Helical" evidence="12">
    <location>
        <begin position="454"/>
        <end position="475"/>
    </location>
</feature>
<feature type="transmembrane region" description="Helical" evidence="12">
    <location>
        <begin position="591"/>
        <end position="610"/>
    </location>
</feature>
<name>I3KQ50_ORENI</name>
<keyword evidence="3" id="KW-0813">Transport</keyword>
<dbReference type="STRING" id="8128.ENSONIP00000059145"/>
<feature type="transmembrane region" description="Helical" evidence="12">
    <location>
        <begin position="863"/>
        <end position="880"/>
    </location>
</feature>
<dbReference type="Proteomes" id="UP000005207">
    <property type="component" value="Linkage group LG18"/>
</dbReference>
<dbReference type="InterPro" id="IPR056770">
    <property type="entry name" value="Piezo_THU9_anchor"/>
</dbReference>
<evidence type="ECO:0000256" key="6">
    <source>
        <dbReference type="ARBA" id="ARBA00022989"/>
    </source>
</evidence>
<dbReference type="GO" id="GO:0005886">
    <property type="term" value="C:plasma membrane"/>
    <property type="evidence" value="ECO:0007669"/>
    <property type="project" value="UniProtKB-SubCell"/>
</dbReference>
<evidence type="ECO:0000313" key="19">
    <source>
        <dbReference type="Proteomes" id="UP000005207"/>
    </source>
</evidence>
<feature type="region of interest" description="Disordered" evidence="11">
    <location>
        <begin position="1919"/>
        <end position="1972"/>
    </location>
</feature>
<feature type="transmembrane region" description="Helical" evidence="12">
    <location>
        <begin position="2064"/>
        <end position="2083"/>
    </location>
</feature>
<evidence type="ECO:0000259" key="15">
    <source>
        <dbReference type="Pfam" id="PF23188"/>
    </source>
</evidence>
<dbReference type="Pfam" id="PF12166">
    <property type="entry name" value="Piezo_cap"/>
    <property type="match status" value="1"/>
</dbReference>
<feature type="transmembrane region" description="Helical" evidence="12">
    <location>
        <begin position="1055"/>
        <end position="1077"/>
    </location>
</feature>
<feature type="domain" description="Piezo non-specific cation channel cap" evidence="13">
    <location>
        <begin position="2289"/>
        <end position="2548"/>
    </location>
</feature>
<sequence>MHCSPLLGHTGRLLQSLCFTSMSFLLLHIIYQITVHSLVAGNSIASNFNCSSWEKSIRQIGFESVRGADAGNGIRVFIPDIGMFMVGLGIWLLCRSLVQKRPPEDMAQYNEDFQSEEQAEEDEEDEVLEDEEEEEEEEEEEAKESTKMKILRMVAEVASKVKEIIGNLITTAGKVVITILLCITGITLPSLTSAVYFFTFLFLCTWWSLRRSLSTLMFSCMCVLMAIFSAGHLIVLYLYQFQFFQESVLTNDGYISVFGISPIVQSNCSCTWKLTVHPQRKWYHFVSPIMLLILYYTLATLIRLWLQEPIDQLMVRTERAHTLYCYLFKNDLQAVPTSNGTSFEFAVTENGPVCRDLYSTPQYKMDQPSDECVYEVCLPPEESSVKETESEENIIKKKGVGAMVKIFHFIMKQSYIGALIAMMAWSITYVSWLTFVFLIWSCLLWMVRDRRRYAMLSSPFMVAYGNLLIVLQYIWTFPDMDYSKVKGFFVEKKNPFHSLSSKVLCMLTFWLLLRQTLTERQEKQKEDSTGLLDVHVEDQKKQGKLSVLILNENPETNMVYYTEKCKTTFTEEEESEEGGEQDLMHVLGNMVMALMVKYWIYICGSMFFIVTFEGRIVMYKIIYMMMFLSCVALYQVHYEWWRRILKYFWMSVVMYTMLVLTVVYTFQFPESIHTWGNMTGLDKKGLEALGLKQFELGELFIRIFIPTSFLLACILHLHYFHDRFLQLTDLQAVVAKEESTIYRLVDPDGSLPDLSMLSASSVDAMLLREECETHVKENMQEGWDMEKEKEQALVVVMDDTDMTNEKPRNLKNKWHLVVDRLTVLFLKFLEYFHKLQLFIWWLLEIHIIKIVSCYVVMVAIKEVSLFNYVFLASWAFALPYSQYRPLASSVCTVWTCVVIVCKMLYQLDLIDPSKYSKNCTSLCRNSTNKSLMLPESLLYNGRVDPANWVGLRKYDDLLGYLRNNFWMLALLALEVTIYRHQKYFRLRNKLSPPAARIIFHDITRQHLDINISKCVLCSTASWQRMDFYAMLHAFALIAVLYRRRRKAIAEIWPKYCCFLACMLTVQYFVCIGIPPAACKGYPWTENDNVVKWLYIPDFRSRPNPSFLIYDFMLLLCASLQRQVFDDENKAAVRLMAGDNVEICRDLDAASFSVHNPVPDFIHCRSYLDMLKVIMFSYLFWFVLTIIFITGTTRISVFCMGYLVACFYFLLFGGDLLLKPIRKILHYWDFLIAYNIFVITMKNILSILACGYINQLLQDHCWLIQVFSLACTIKGYDINTNAKDICEVPSNEAGIIWDSICFAFLLLQRRVFMSYYFLHVVADIRASQILASRGAELFQATIVKAVRARLEEERKSVEQLKRQMERIKLRQQKFKRGKEKMLSLAQHSGDGQTIVPPEEDDDDGAQPTKAKTKKKQWWRPWVDHASMVRSGDYYLFETDSEEEAEEEEEKKDDDPPKKSAFQYMYQTWITDPKAALRARGKAKRKFWKRYTKGVRHRKSKKDGKSVLERKMFDDLKQKFIQYYNIIKRVFNIIKVTWMLFQTTVESFTKWMNEMCREYIDISTVLRLERCMLTREVKKGNVPSRESIHVYYHKAMRLNMSRQASMDVLSEDDSVSGSTRPTQCVIIYSRQGTTDTIEEVEDEQDQGEDKQQVPREYGAGQQDFMPTEGQTELLYTPDTDASKTSDADVPPSYSKAVSFDRLEVSDDESDTDRKRCMVMTSDSRSDSRSDIMLPSMTTELTASELLLNKMFYDEELEQSDKFYQNQPLFLQLCYALYNMLVAHSELVCYLVIIINHLVSASCVTLVLPITIFLWAMLSVPRPSKRYWMTAIIYTEVTIVIKYFFQFGFFPFHSSVDKNKPLHPPNIIGVEKKDGYVHYDLVQLLALFFHRSILKVKDKEESEKESINFGTSIDSGHVQVPYSQQQQTYQRRKSSSGGSHISHPSLHSSARSKRGSTASRNSSRKSGSEASVHQKTRKQMIIEKLREQLFKAKAFIIKRVLGIYLPMRQFFYNLIHPEYSAVTDVYVLMFLADTVDFIIIVFGFWAFGKHSAADITSSLSEDQVPGAFLVMVLIQFGTMVVDRALYLRKSVMGKVIFQVILVFGIHFWMFFILPKVTDKRFSENTVAQMWYFVKCIYFGLSAYQIRCGYPTRVLGNFLTKSYNYVNLFLFQGFRLVPFLTELRAVMDWVWTDTSLSLSSWICVEDIYAHIFILKCWRESEKRYPQPRGQKKKKVVKYGMGGMIVVLLICIVWFPLLFMSLVKSVAGVVNTPLDVSFEITLAGFQPIFTMSAQQKQLRDVKGYEFRNFDAMQWLEGYTYADLTIAQLKGSSNSLWTISPPSRASLIDMLNSTDDFSITVSWSVQRYAGTNVFPVFLIITVSKGTLTNIFPRYVRAPSDAESKPVESLYREFYDIKVKLKRANDSNDKEWWIVSQTEPSKTNLTNLTKSEGLELFVFSDQVSPPSLGFLAGYGIMGLYASVVLVIGKFVREFFSGISHTIMFEELPNVDRILKLCTDIFLVRETGELDLEEDMYSKLIFLYRSPETMIKWTREKTQ</sequence>
<evidence type="ECO:0000256" key="7">
    <source>
        <dbReference type="ARBA" id="ARBA00023065"/>
    </source>
</evidence>
<proteinExistence type="inferred from homology"/>
<feature type="region of interest" description="Disordered" evidence="11">
    <location>
        <begin position="112"/>
        <end position="146"/>
    </location>
</feature>
<feature type="transmembrane region" description="Helical" evidence="12">
    <location>
        <begin position="2461"/>
        <end position="2481"/>
    </location>
</feature>
<keyword evidence="4" id="KW-1003">Cell membrane</keyword>
<dbReference type="InterPro" id="IPR031805">
    <property type="entry name" value="Piezo_TM25-28"/>
</dbReference>
<feature type="transmembrane region" description="Helical" evidence="12">
    <location>
        <begin position="12"/>
        <end position="31"/>
    </location>
</feature>
<feature type="transmembrane region" description="Helical" evidence="12">
    <location>
        <begin position="2022"/>
        <end position="2044"/>
    </location>
</feature>
<feature type="transmembrane region" description="Helical" evidence="12">
    <location>
        <begin position="2194"/>
        <end position="2213"/>
    </location>
</feature>
<feature type="transmembrane region" description="Helical" evidence="12">
    <location>
        <begin position="699"/>
        <end position="720"/>
    </location>
</feature>
<feature type="domain" description="Piezo TM1-24" evidence="16">
    <location>
        <begin position="6"/>
        <end position="726"/>
    </location>
</feature>
<dbReference type="Pfam" id="PF24874">
    <property type="entry name" value="Piezo_THU9_anchor"/>
    <property type="match status" value="1"/>
</dbReference>
<dbReference type="Pfam" id="PF23188">
    <property type="entry name" value="THU_Piezo1"/>
    <property type="match status" value="1"/>
</dbReference>
<dbReference type="InterPro" id="IPR056768">
    <property type="entry name" value="THU_Piezo"/>
</dbReference>
<comment type="similarity">
    <text evidence="2">Belongs to the PIEZO (TC 1.A.75) family.</text>
</comment>
<evidence type="ECO:0000259" key="16">
    <source>
        <dbReference type="Pfam" id="PF24871"/>
    </source>
</evidence>
<feature type="compositionally biased region" description="Low complexity" evidence="11">
    <location>
        <begin position="1919"/>
        <end position="1946"/>
    </location>
</feature>
<comment type="subcellular location">
    <subcellularLocation>
        <location evidence="1">Cell membrane</location>
        <topology evidence="1">Multi-pass membrane protein</topology>
    </subcellularLocation>
</comment>
<feature type="transmembrane region" description="Helical" evidence="12">
    <location>
        <begin position="1824"/>
        <end position="1842"/>
    </location>
</feature>
<dbReference type="GeneTree" id="ENSGT00940000154456"/>
<dbReference type="Pfam" id="PF15917">
    <property type="entry name" value="Piezo_TM25-28"/>
    <property type="match status" value="1"/>
</dbReference>
<feature type="transmembrane region" description="Helical" evidence="12">
    <location>
        <begin position="76"/>
        <end position="94"/>
    </location>
</feature>
<evidence type="ECO:0000256" key="10">
    <source>
        <dbReference type="SAM" id="Coils"/>
    </source>
</evidence>
<evidence type="ECO:0000256" key="9">
    <source>
        <dbReference type="ARBA" id="ARBA00023303"/>
    </source>
</evidence>
<feature type="transmembrane region" description="Helical" evidence="12">
    <location>
        <begin position="1027"/>
        <end position="1043"/>
    </location>
</feature>
<dbReference type="Pfam" id="PF24871">
    <property type="entry name" value="Piezo_TM1-24"/>
    <property type="match status" value="1"/>
</dbReference>